<organism evidence="2 3">
    <name type="scientific">Marinobacterium aestuariivivens</name>
    <dbReference type="NCBI Taxonomy" id="1698799"/>
    <lineage>
        <taxon>Bacteria</taxon>
        <taxon>Pseudomonadati</taxon>
        <taxon>Pseudomonadota</taxon>
        <taxon>Gammaproteobacteria</taxon>
        <taxon>Oceanospirillales</taxon>
        <taxon>Oceanospirillaceae</taxon>
        <taxon>Marinobacterium</taxon>
    </lineage>
</organism>
<reference evidence="3" key="1">
    <citation type="journal article" date="2019" name="Int. J. Syst. Evol. Microbiol.">
        <title>The Global Catalogue of Microorganisms (GCM) 10K type strain sequencing project: providing services to taxonomists for standard genome sequencing and annotation.</title>
        <authorList>
            <consortium name="The Broad Institute Genomics Platform"/>
            <consortium name="The Broad Institute Genome Sequencing Center for Infectious Disease"/>
            <person name="Wu L."/>
            <person name="Ma J."/>
        </authorList>
    </citation>
    <scope>NUCLEOTIDE SEQUENCE [LARGE SCALE GENOMIC DNA]</scope>
    <source>
        <strain evidence="3">NBRC 111756</strain>
    </source>
</reference>
<evidence type="ECO:0000313" key="2">
    <source>
        <dbReference type="EMBL" id="MFC6673070.1"/>
    </source>
</evidence>
<keyword evidence="1" id="KW-1133">Transmembrane helix</keyword>
<proteinExistence type="predicted"/>
<comment type="caution">
    <text evidence="2">The sequence shown here is derived from an EMBL/GenBank/DDBJ whole genome shotgun (WGS) entry which is preliminary data.</text>
</comment>
<sequence length="207" mass="22702">MLRSIASGFRSVHLIAGGLLILLILSFLVDWSGEPQRSGESPLVVLSEAEDAQWIRLPAPAVTDRLDRIYMAESEPLRAQVLQNLGEFRAAYQQLAPSLEVRVAPGLKSRQRLAERLGAALSHFGLGRARAGFDLALPGQARPAMLARCSGRDAEILRRLLAALSPYLAGDVLVQFDDSLRIDEIGLYLLGEPRFNEEGVAIFGNWE</sequence>
<dbReference type="EMBL" id="JBHSWE010000001">
    <property type="protein sequence ID" value="MFC6673070.1"/>
    <property type="molecule type" value="Genomic_DNA"/>
</dbReference>
<keyword evidence="1" id="KW-0472">Membrane</keyword>
<dbReference type="Proteomes" id="UP001596422">
    <property type="component" value="Unassembled WGS sequence"/>
</dbReference>
<dbReference type="RefSeq" id="WP_379911466.1">
    <property type="nucleotide sequence ID" value="NZ_JBHSWE010000001.1"/>
</dbReference>
<accession>A0ABW2A6B1</accession>
<feature type="transmembrane region" description="Helical" evidence="1">
    <location>
        <begin position="12"/>
        <end position="31"/>
    </location>
</feature>
<keyword evidence="3" id="KW-1185">Reference proteome</keyword>
<name>A0ABW2A6B1_9GAMM</name>
<evidence type="ECO:0000256" key="1">
    <source>
        <dbReference type="SAM" id="Phobius"/>
    </source>
</evidence>
<evidence type="ECO:0008006" key="4">
    <source>
        <dbReference type="Google" id="ProtNLM"/>
    </source>
</evidence>
<keyword evidence="1" id="KW-0812">Transmembrane</keyword>
<protein>
    <recommendedName>
        <fullName evidence="4">GerMN domain-containing protein</fullName>
    </recommendedName>
</protein>
<gene>
    <name evidence="2" type="ORF">ACFQDL_25510</name>
</gene>
<evidence type="ECO:0000313" key="3">
    <source>
        <dbReference type="Proteomes" id="UP001596422"/>
    </source>
</evidence>